<reference evidence="1" key="1">
    <citation type="submission" date="2022-11" db="EMBL/GenBank/DDBJ databases">
        <title>Genome Resource of Sclerotinia nivalis Strain SnTB1, a Plant Pathogen Isolated from American Ginseng.</title>
        <authorList>
            <person name="Fan S."/>
        </authorList>
    </citation>
    <scope>NUCLEOTIDE SEQUENCE</scope>
    <source>
        <strain evidence="1">SnTB1</strain>
    </source>
</reference>
<evidence type="ECO:0008006" key="3">
    <source>
        <dbReference type="Google" id="ProtNLM"/>
    </source>
</evidence>
<evidence type="ECO:0000313" key="1">
    <source>
        <dbReference type="EMBL" id="KAJ8070822.1"/>
    </source>
</evidence>
<dbReference type="Gene3D" id="3.80.10.10">
    <property type="entry name" value="Ribonuclease Inhibitor"/>
    <property type="match status" value="1"/>
</dbReference>
<proteinExistence type="predicted"/>
<comment type="caution">
    <text evidence="1">The sequence shown here is derived from an EMBL/GenBank/DDBJ whole genome shotgun (WGS) entry which is preliminary data.</text>
</comment>
<evidence type="ECO:0000313" key="2">
    <source>
        <dbReference type="Proteomes" id="UP001152300"/>
    </source>
</evidence>
<dbReference type="SUPFAM" id="SSF52047">
    <property type="entry name" value="RNI-like"/>
    <property type="match status" value="1"/>
</dbReference>
<accession>A0A9X0AXN1</accession>
<dbReference type="GO" id="GO:0019005">
    <property type="term" value="C:SCF ubiquitin ligase complex"/>
    <property type="evidence" value="ECO:0007669"/>
    <property type="project" value="TreeGrafter"/>
</dbReference>
<dbReference type="EMBL" id="JAPEIS010000001">
    <property type="protein sequence ID" value="KAJ8070822.1"/>
    <property type="molecule type" value="Genomic_DNA"/>
</dbReference>
<protein>
    <recommendedName>
        <fullName evidence="3">F-box domain-containing protein</fullName>
    </recommendedName>
</protein>
<dbReference type="PANTHER" id="PTHR13318">
    <property type="entry name" value="PARTNER OF PAIRED, ISOFORM B-RELATED"/>
    <property type="match status" value="1"/>
</dbReference>
<dbReference type="GO" id="GO:0031146">
    <property type="term" value="P:SCF-dependent proteasomal ubiquitin-dependent protein catabolic process"/>
    <property type="evidence" value="ECO:0007669"/>
    <property type="project" value="TreeGrafter"/>
</dbReference>
<sequence length="499" mass="56608">MHRALLLPEIVAAIIQSTSSFPGFLHTCLFISKTFSFEACRILWYACGAYCYDGHVSPNITKLARIVIQDARRAQYYANFIHVLSFRHVKQEDNKKFLDEASWHKELVSLQFPQLQDLSLHRSVYATELNTGDAIIHYAQPNIETFTMYKGSCISDSLFEKFTHSCPRLKSLELSSISASNVSKDGLSRFCNKADALTRLVIRTGAYDSWSYEAFEAIARLPKLIYITIPDVQDNWVYSICNTDSSTIFPSMEHLDTGMSDQELECLARHVPDLDHLVMDLRNFPPSNNILASASNFPNLTHLEVNFGAQNRVSGNDLLLLAQKCTLLENLSLGGIYDRAVNPSLPGCRPSSVGINDDLFDEVSRALGARIVLLRIIFDTSDMLTWQSILSLAQHCRNLLDLTISCDIDLQEAMSGTLKHIFPALDALHLVFDDNIREMQHANDYNEETIKDSAHRMFDFAPRLSRFWIQGGNDADYRFEESVMKIFYETWNQAAIVEE</sequence>
<name>A0A9X0AXN1_9HELO</name>
<keyword evidence="2" id="KW-1185">Reference proteome</keyword>
<dbReference type="OrthoDB" id="5368161at2759"/>
<dbReference type="AlphaFoldDB" id="A0A9X0AXN1"/>
<organism evidence="1 2">
    <name type="scientific">Sclerotinia nivalis</name>
    <dbReference type="NCBI Taxonomy" id="352851"/>
    <lineage>
        <taxon>Eukaryota</taxon>
        <taxon>Fungi</taxon>
        <taxon>Dikarya</taxon>
        <taxon>Ascomycota</taxon>
        <taxon>Pezizomycotina</taxon>
        <taxon>Leotiomycetes</taxon>
        <taxon>Helotiales</taxon>
        <taxon>Sclerotiniaceae</taxon>
        <taxon>Sclerotinia</taxon>
    </lineage>
</organism>
<gene>
    <name evidence="1" type="ORF">OCU04_001183</name>
</gene>
<dbReference type="InterPro" id="IPR032675">
    <property type="entry name" value="LRR_dom_sf"/>
</dbReference>
<dbReference type="Proteomes" id="UP001152300">
    <property type="component" value="Unassembled WGS sequence"/>
</dbReference>